<sequence>MARLPARRSLGEPEEDKGEEMEDEMEEDELEDEEEEEELEEEDEDEEEEAPVEARRAGKPPADEAEGAPRPRLISVASPSLSPTPPYQSSSLSWISSRSESPQTHVSSRPSFPKIFQTFREDMSEVKVDRDIYATLYPGIPISVQTEESWLQDLCDKKNHRNKIFSQVKDDKPECLASKLREKWVINPEETKLSILCELEFKDDFITLFEPSLRTLPSVGPPTILAYREEQFDLDINFKDEEEELSPTCEFCGSSLQMKMMSLCFQTSCCPQFQNLIDYICEEKQKVKSAKPELISIKPHEAHGNEIDRIKAKEKALRRKQERQIARHFPTVRSEQTNFPAGESIDTTIINQLYNVRKLGCLIKDETSSRITTTTHMTLSDLSYPSGNLAIIQVPNKVNGFVCIVQEDTATNPAILAVLDSSGRSFCYHPNGNVWVYINIMGGQYSDQAGNRVRAWTWSSSSPLVSFKPIFLALNHNIGIRILEQDKISITFLAMGQQAMIRVGTKVQLTHEKIPVLWYLSGEDLLLLASLIKIRRLFHKLEGCMNFPSSQIWEKLKQPSYLSSLSLKLIALCQNSGIEEDKLTTITDIVNENI</sequence>
<dbReference type="VEuPathDB" id="HostDB:ENSCPOG00000001509"/>
<reference evidence="3" key="3">
    <citation type="submission" date="2025-09" db="UniProtKB">
        <authorList>
            <consortium name="Ensembl"/>
        </authorList>
    </citation>
    <scope>IDENTIFICATION</scope>
    <source>
        <strain evidence="3">2N</strain>
    </source>
</reference>
<dbReference type="Pfam" id="PF14977">
    <property type="entry name" value="FAM194"/>
    <property type="match status" value="1"/>
</dbReference>
<feature type="compositionally biased region" description="Acidic residues" evidence="1">
    <location>
        <begin position="12"/>
        <end position="51"/>
    </location>
</feature>
<gene>
    <name evidence="3" type="primary">ERICH6</name>
</gene>
<dbReference type="InParanoid" id="H0UWD5"/>
<dbReference type="InterPro" id="IPR029281">
    <property type="entry name" value="FAM194_C"/>
</dbReference>
<accession>H0UWD5</accession>
<evidence type="ECO:0000259" key="2">
    <source>
        <dbReference type="Pfam" id="PF14977"/>
    </source>
</evidence>
<dbReference type="GO" id="GO:0005634">
    <property type="term" value="C:nucleus"/>
    <property type="evidence" value="ECO:0007669"/>
    <property type="project" value="Ensembl"/>
</dbReference>
<reference evidence="3" key="2">
    <citation type="submission" date="2025-08" db="UniProtKB">
        <authorList>
            <consortium name="Ensembl"/>
        </authorList>
    </citation>
    <scope>IDENTIFICATION</scope>
    <source>
        <strain evidence="3">2N</strain>
    </source>
</reference>
<feature type="compositionally biased region" description="Low complexity" evidence="1">
    <location>
        <begin position="89"/>
        <end position="101"/>
    </location>
</feature>
<keyword evidence="4" id="KW-1185">Reference proteome</keyword>
<feature type="domain" description="FAM194 C-terminal" evidence="2">
    <location>
        <begin position="382"/>
        <end position="556"/>
    </location>
</feature>
<name>H0UWD5_CAVPO</name>
<dbReference type="Bgee" id="ENSCPOG00000001509">
    <property type="expression patterns" value="Expressed in testis and 12 other cell types or tissues"/>
</dbReference>
<evidence type="ECO:0000256" key="1">
    <source>
        <dbReference type="SAM" id="MobiDB-lite"/>
    </source>
</evidence>
<dbReference type="GeneTree" id="ENSGT00940000153655"/>
<dbReference type="STRING" id="10141.ENSCPOP00000001365"/>
<feature type="region of interest" description="Disordered" evidence="1">
    <location>
        <begin position="1"/>
        <end position="110"/>
    </location>
</feature>
<dbReference type="PANTHER" id="PTHR23093">
    <property type="entry name" value="SIMILAR TO CHROMOSOME 3 OPEN READING FRAME 20"/>
    <property type="match status" value="1"/>
</dbReference>
<dbReference type="FunCoup" id="H0UWD5">
    <property type="interactions" value="2"/>
</dbReference>
<evidence type="ECO:0000313" key="3">
    <source>
        <dbReference type="Ensembl" id="ENSCPOP00000001365.3"/>
    </source>
</evidence>
<dbReference type="PANTHER" id="PTHR23093:SF11">
    <property type="entry name" value="GLUTAMATE-RICH PROTEIN 6"/>
    <property type="match status" value="1"/>
</dbReference>
<dbReference type="AlphaFoldDB" id="H0UWD5"/>
<proteinExistence type="predicted"/>
<dbReference type="EMBL" id="AAKN02013475">
    <property type="status" value="NOT_ANNOTATED_CDS"/>
    <property type="molecule type" value="Genomic_DNA"/>
</dbReference>
<dbReference type="Proteomes" id="UP000005447">
    <property type="component" value="Unassembled WGS sequence"/>
</dbReference>
<organism evidence="3 4">
    <name type="scientific">Cavia porcellus</name>
    <name type="common">Guinea pig</name>
    <dbReference type="NCBI Taxonomy" id="10141"/>
    <lineage>
        <taxon>Eukaryota</taxon>
        <taxon>Metazoa</taxon>
        <taxon>Chordata</taxon>
        <taxon>Craniata</taxon>
        <taxon>Vertebrata</taxon>
        <taxon>Euteleostomi</taxon>
        <taxon>Mammalia</taxon>
        <taxon>Eutheria</taxon>
        <taxon>Euarchontoglires</taxon>
        <taxon>Glires</taxon>
        <taxon>Rodentia</taxon>
        <taxon>Hystricomorpha</taxon>
        <taxon>Caviidae</taxon>
        <taxon>Cavia</taxon>
    </lineage>
</organism>
<dbReference type="HOGENOM" id="CLU_030265_0_0_1"/>
<dbReference type="Ensembl" id="ENSCPOT00000001529.3">
    <property type="protein sequence ID" value="ENSCPOP00000001365.3"/>
    <property type="gene ID" value="ENSCPOG00000001509.4"/>
</dbReference>
<reference evidence="4" key="1">
    <citation type="journal article" date="2011" name="Nature">
        <title>A high-resolution map of human evolutionary constraint using 29 mammals.</title>
        <authorList>
            <person name="Lindblad-Toh K."/>
            <person name="Garber M."/>
            <person name="Zuk O."/>
            <person name="Lin M.F."/>
            <person name="Parker B.J."/>
            <person name="Washietl S."/>
            <person name="Kheradpour P."/>
            <person name="Ernst J."/>
            <person name="Jordan G."/>
            <person name="Mauceli E."/>
            <person name="Ward L.D."/>
            <person name="Lowe C.B."/>
            <person name="Holloway A.K."/>
            <person name="Clamp M."/>
            <person name="Gnerre S."/>
            <person name="Alfoldi J."/>
            <person name="Beal K."/>
            <person name="Chang J."/>
            <person name="Clawson H."/>
            <person name="Cuff J."/>
            <person name="Di Palma F."/>
            <person name="Fitzgerald S."/>
            <person name="Flicek P."/>
            <person name="Guttman M."/>
            <person name="Hubisz M.J."/>
            <person name="Jaffe D.B."/>
            <person name="Jungreis I."/>
            <person name="Kent W.J."/>
            <person name="Kostka D."/>
            <person name="Lara M."/>
            <person name="Martins A.L."/>
            <person name="Massingham T."/>
            <person name="Moltke I."/>
            <person name="Raney B.J."/>
            <person name="Rasmussen M.D."/>
            <person name="Robinson J."/>
            <person name="Stark A."/>
            <person name="Vilella A.J."/>
            <person name="Wen J."/>
            <person name="Xie X."/>
            <person name="Zody M.C."/>
            <person name="Baldwin J."/>
            <person name="Bloom T."/>
            <person name="Chin C.W."/>
            <person name="Heiman D."/>
            <person name="Nicol R."/>
            <person name="Nusbaum C."/>
            <person name="Young S."/>
            <person name="Wilkinson J."/>
            <person name="Worley K.C."/>
            <person name="Kovar C.L."/>
            <person name="Muzny D.M."/>
            <person name="Gibbs R.A."/>
            <person name="Cree A."/>
            <person name="Dihn H.H."/>
            <person name="Fowler G."/>
            <person name="Jhangiani S."/>
            <person name="Joshi V."/>
            <person name="Lee S."/>
            <person name="Lewis L.R."/>
            <person name="Nazareth L.V."/>
            <person name="Okwuonu G."/>
            <person name="Santibanez J."/>
            <person name="Warren W.C."/>
            <person name="Mardis E.R."/>
            <person name="Weinstock G.M."/>
            <person name="Wilson R.K."/>
            <person name="Delehaunty K."/>
            <person name="Dooling D."/>
            <person name="Fronik C."/>
            <person name="Fulton L."/>
            <person name="Fulton B."/>
            <person name="Graves T."/>
            <person name="Minx P."/>
            <person name="Sodergren E."/>
            <person name="Birney E."/>
            <person name="Margulies E.H."/>
            <person name="Herrero J."/>
            <person name="Green E.D."/>
            <person name="Haussler D."/>
            <person name="Siepel A."/>
            <person name="Goldman N."/>
            <person name="Pollard K.S."/>
            <person name="Pedersen J.S."/>
            <person name="Lander E.S."/>
            <person name="Kellis M."/>
        </authorList>
    </citation>
    <scope>NUCLEOTIDE SEQUENCE [LARGE SCALE GENOMIC DNA]</scope>
    <source>
        <strain evidence="4">2N</strain>
    </source>
</reference>
<evidence type="ECO:0000313" key="4">
    <source>
        <dbReference type="Proteomes" id="UP000005447"/>
    </source>
</evidence>
<protein>
    <submittedName>
        <fullName evidence="3">Glutamate rich 6</fullName>
    </submittedName>
</protein>
<dbReference type="OMA" id="CCSYFQN"/>